<comment type="caution">
    <text evidence="3">The sequence shown here is derived from an EMBL/GenBank/DDBJ whole genome shotgun (WGS) entry which is preliminary data.</text>
</comment>
<protein>
    <submittedName>
        <fullName evidence="3">Glycosyltransferase family 9 protein</fullName>
    </submittedName>
</protein>
<dbReference type="Pfam" id="PF01075">
    <property type="entry name" value="Glyco_transf_9"/>
    <property type="match status" value="1"/>
</dbReference>
<dbReference type="InterPro" id="IPR002201">
    <property type="entry name" value="Glyco_trans_9"/>
</dbReference>
<dbReference type="GO" id="GO:0009244">
    <property type="term" value="P:lipopolysaccharide core region biosynthetic process"/>
    <property type="evidence" value="ECO:0007669"/>
    <property type="project" value="TreeGrafter"/>
</dbReference>
<name>A0A9D9DBT7_9GAMM</name>
<dbReference type="Proteomes" id="UP000823631">
    <property type="component" value="Unassembled WGS sequence"/>
</dbReference>
<evidence type="ECO:0000256" key="2">
    <source>
        <dbReference type="ARBA" id="ARBA00022679"/>
    </source>
</evidence>
<reference evidence="3" key="1">
    <citation type="submission" date="2020-10" db="EMBL/GenBank/DDBJ databases">
        <authorList>
            <person name="Gilroy R."/>
        </authorList>
    </citation>
    <scope>NUCLEOTIDE SEQUENCE</scope>
    <source>
        <strain evidence="3">17213</strain>
    </source>
</reference>
<dbReference type="AlphaFoldDB" id="A0A9D9DBT7"/>
<dbReference type="Gene3D" id="3.40.50.2000">
    <property type="entry name" value="Glycogen Phosphorylase B"/>
    <property type="match status" value="2"/>
</dbReference>
<dbReference type="GO" id="GO:0008713">
    <property type="term" value="F:ADP-heptose-lipopolysaccharide heptosyltransferase activity"/>
    <property type="evidence" value="ECO:0007669"/>
    <property type="project" value="TreeGrafter"/>
</dbReference>
<keyword evidence="1" id="KW-0328">Glycosyltransferase</keyword>
<reference evidence="3" key="2">
    <citation type="journal article" date="2021" name="PeerJ">
        <title>Extensive microbial diversity within the chicken gut microbiome revealed by metagenomics and culture.</title>
        <authorList>
            <person name="Gilroy R."/>
            <person name="Ravi A."/>
            <person name="Getino M."/>
            <person name="Pursley I."/>
            <person name="Horton D.L."/>
            <person name="Alikhan N.F."/>
            <person name="Baker D."/>
            <person name="Gharbi K."/>
            <person name="Hall N."/>
            <person name="Watson M."/>
            <person name="Adriaenssens E.M."/>
            <person name="Foster-Nyarko E."/>
            <person name="Jarju S."/>
            <person name="Secka A."/>
            <person name="Antonio M."/>
            <person name="Oren A."/>
            <person name="Chaudhuri R.R."/>
            <person name="La Ragione R."/>
            <person name="Hildebrand F."/>
            <person name="Pallen M.J."/>
        </authorList>
    </citation>
    <scope>NUCLEOTIDE SEQUENCE</scope>
    <source>
        <strain evidence="3">17213</strain>
    </source>
</reference>
<organism evidence="3 4">
    <name type="scientific">Candidatus Avisuccinivibrio stercorigallinarum</name>
    <dbReference type="NCBI Taxonomy" id="2840704"/>
    <lineage>
        <taxon>Bacteria</taxon>
        <taxon>Pseudomonadati</taxon>
        <taxon>Pseudomonadota</taxon>
        <taxon>Gammaproteobacteria</taxon>
        <taxon>Aeromonadales</taxon>
        <taxon>Succinivibrionaceae</taxon>
        <taxon>Succinivibrionaceae incertae sedis</taxon>
        <taxon>Candidatus Avisuccinivibrio</taxon>
    </lineage>
</organism>
<sequence length="371" mass="41814">MSLLKKFRQWRDKLRFQRNFKRFYFMPSGRPEDFKFAKLKHLVISKMDGKLGDSQVITAFIHNLKMQLPELQITVICTDNVAAIYRDVLGLQTIVICKKAQPEAVKQAIGGSGLFTKQPCDALLTTEPNFRPRDLCLNFLLQPQYLIGIEERSGSVNINLKSRSFGRHISEYFEDLLTLVGLKVLDRSYLPIFNQEQQAWAEGLFDKQCLGIAPYGASTHRHLSDACILELLRFIVDVTNLKPALLFNPSAELLKSCREICGERLLEKPKDTSAQEFAALIAACGAIVSVDSAPVHLANGSRTPAFCIYSGHDPEGIKRWGPAPFAKECSIFYKQGTAIEHLNFADFKSALFDFLASKFENGSQPLMRKEK</sequence>
<gene>
    <name evidence="3" type="ORF">IAB19_09110</name>
</gene>
<dbReference type="GO" id="GO:0005829">
    <property type="term" value="C:cytosol"/>
    <property type="evidence" value="ECO:0007669"/>
    <property type="project" value="TreeGrafter"/>
</dbReference>
<dbReference type="SUPFAM" id="SSF53756">
    <property type="entry name" value="UDP-Glycosyltransferase/glycogen phosphorylase"/>
    <property type="match status" value="1"/>
</dbReference>
<accession>A0A9D9DBT7</accession>
<evidence type="ECO:0000313" key="4">
    <source>
        <dbReference type="Proteomes" id="UP000823631"/>
    </source>
</evidence>
<dbReference type="EMBL" id="JADINH010000179">
    <property type="protein sequence ID" value="MBO8416525.1"/>
    <property type="molecule type" value="Genomic_DNA"/>
</dbReference>
<dbReference type="PANTHER" id="PTHR30160">
    <property type="entry name" value="TETRAACYLDISACCHARIDE 4'-KINASE-RELATED"/>
    <property type="match status" value="1"/>
</dbReference>
<keyword evidence="2" id="KW-0808">Transferase</keyword>
<evidence type="ECO:0000313" key="3">
    <source>
        <dbReference type="EMBL" id="MBO8416525.1"/>
    </source>
</evidence>
<evidence type="ECO:0000256" key="1">
    <source>
        <dbReference type="ARBA" id="ARBA00022676"/>
    </source>
</evidence>
<dbReference type="InterPro" id="IPR051199">
    <property type="entry name" value="LPS_LOS_Heptosyltrfase"/>
</dbReference>
<proteinExistence type="predicted"/>